<keyword evidence="2" id="KW-1133">Transmembrane helix</keyword>
<dbReference type="InterPro" id="IPR052016">
    <property type="entry name" value="Bact_Sigma-Reg"/>
</dbReference>
<dbReference type="PANTHER" id="PTHR43156">
    <property type="entry name" value="STAGE II SPORULATION PROTEIN E-RELATED"/>
    <property type="match status" value="1"/>
</dbReference>
<feature type="transmembrane region" description="Helical" evidence="2">
    <location>
        <begin position="112"/>
        <end position="134"/>
    </location>
</feature>
<dbReference type="InterPro" id="IPR045768">
    <property type="entry name" value="SpoIIE_N"/>
</dbReference>
<feature type="domain" description="PPM-type phosphatase" evidence="3">
    <location>
        <begin position="492"/>
        <end position="699"/>
    </location>
</feature>
<sequence length="703" mass="77476">MVRGEVMAEWATLKTKQGLRKEKLTLEGHFWPFLLGLLIARGSILGLYPFGIAFGAALMLHGRKGTMMGLLGVTAGVSSLFLKDLASGLQILLTLLILSLFVPRLRGNKRESLYLGISTALVTGCVALAVLSFGQFEVSLGMQAAVLGILNGGLAVVFRFALRYQDAVWRGNFTREQGMAWLLILIGVLSGLHGVMFKEINFSVVVLSFFILFIAQRFGAGAAAGVGAMLGFLPQLEFNPQNLMAAGIYGLAGFGTGAFQKLGKLGLGVAFMSITLMFTVYLQPEVLYSQLLSSGIGLLLFLLFPSTTSQHDFLKDKPMPEVESTVTKVKTVAEIFDQIAYSAQAAEAEVGKSKPEIPELMNVLVERVCKNCPTLDTCWTREFYRTYHLLFNLFEWVEREEEKVNVQNLPVEWKRHCGKLKEMLLGVQFIMEHEKSIESWRSRLTANQEALARQFQSVSQVIGHLAKELNARHNVEQVKPASLARRRKQFLDVGVASFTKKGNSISGDNYASLAFAPTQHAFIVSDGMGVGEGAAKMSSTALNLLEQLLTTGFEPESAIQALNSILVLRSPEESFVTLDIGILDCESDDLKLIKVGACPSYIVREDKVHMFQSSSLPVGILNHVEIPVIEEKLRPDEYLVLVTDGIQDILKDGKDWLKRFLDRQHPQAAQELAEAIVQEARDMSGNDLADDGIVLVVKKNIFH</sequence>
<keyword evidence="2" id="KW-0812">Transmembrane</keyword>
<dbReference type="InterPro" id="IPR001932">
    <property type="entry name" value="PPM-type_phosphatase-like_dom"/>
</dbReference>
<feature type="transmembrane region" description="Helical" evidence="2">
    <location>
        <begin position="140"/>
        <end position="158"/>
    </location>
</feature>
<dbReference type="PATRIC" id="fig|537010.4.peg.977"/>
<gene>
    <name evidence="4" type="ORF">HMPREF0322_01056</name>
</gene>
<evidence type="ECO:0000313" key="5">
    <source>
        <dbReference type="Proteomes" id="UP000004416"/>
    </source>
</evidence>
<dbReference type="PROSITE" id="PS51746">
    <property type="entry name" value="PPM_2"/>
    <property type="match status" value="1"/>
</dbReference>
<dbReference type="PANTHER" id="PTHR43156:SF2">
    <property type="entry name" value="STAGE II SPORULATION PROTEIN E"/>
    <property type="match status" value="1"/>
</dbReference>
<dbReference type="HOGENOM" id="CLU_017349_0_0_9"/>
<evidence type="ECO:0000256" key="1">
    <source>
        <dbReference type="ARBA" id="ARBA00022801"/>
    </source>
</evidence>
<name>G9XJC5_DESHA</name>
<feature type="transmembrane region" description="Helical" evidence="2">
    <location>
        <begin position="265"/>
        <end position="282"/>
    </location>
</feature>
<proteinExistence type="predicted"/>
<dbReference type="Gene3D" id="3.60.40.10">
    <property type="entry name" value="PPM-type phosphatase domain"/>
    <property type="match status" value="1"/>
</dbReference>
<comment type="caution">
    <text evidence="4">The sequence shown here is derived from an EMBL/GenBank/DDBJ whole genome shotgun (WGS) entry which is preliminary data.</text>
</comment>
<dbReference type="Pfam" id="PF19732">
    <property type="entry name" value="SpoIIE_N"/>
    <property type="match status" value="1"/>
</dbReference>
<dbReference type="GO" id="GO:0016791">
    <property type="term" value="F:phosphatase activity"/>
    <property type="evidence" value="ECO:0007669"/>
    <property type="project" value="TreeGrafter"/>
</dbReference>
<dbReference type="EMBL" id="AFZX01000026">
    <property type="protein sequence ID" value="EHL08228.1"/>
    <property type="molecule type" value="Genomic_DNA"/>
</dbReference>
<dbReference type="Pfam" id="PF07228">
    <property type="entry name" value="SpoIIE"/>
    <property type="match status" value="1"/>
</dbReference>
<keyword evidence="1" id="KW-0378">Hydrolase</keyword>
<dbReference type="Proteomes" id="UP000004416">
    <property type="component" value="Unassembled WGS sequence"/>
</dbReference>
<feature type="transmembrane region" description="Helical" evidence="2">
    <location>
        <begin position="202"/>
        <end position="230"/>
    </location>
</feature>
<protein>
    <submittedName>
        <fullName evidence="4">Putative stage II sporulation protein E</fullName>
    </submittedName>
</protein>
<reference evidence="4 5" key="1">
    <citation type="submission" date="2011-08" db="EMBL/GenBank/DDBJ databases">
        <authorList>
            <person name="Weinstock G."/>
            <person name="Sodergren E."/>
            <person name="Clifton S."/>
            <person name="Fulton L."/>
            <person name="Fulton B."/>
            <person name="Courtney L."/>
            <person name="Fronick C."/>
            <person name="Harrison M."/>
            <person name="Strong C."/>
            <person name="Farmer C."/>
            <person name="Delahaunty K."/>
            <person name="Markovic C."/>
            <person name="Hall O."/>
            <person name="Minx P."/>
            <person name="Tomlinson C."/>
            <person name="Mitreva M."/>
            <person name="Hou S."/>
            <person name="Chen J."/>
            <person name="Wollam A."/>
            <person name="Pepin K.H."/>
            <person name="Johnson M."/>
            <person name="Bhonagiri V."/>
            <person name="Zhang X."/>
            <person name="Suruliraj S."/>
            <person name="Warren W."/>
            <person name="Chinwalla A."/>
            <person name="Mardis E.R."/>
            <person name="Wilson R.K."/>
        </authorList>
    </citation>
    <scope>NUCLEOTIDE SEQUENCE [LARGE SCALE GENOMIC DNA]</scope>
    <source>
        <strain evidence="4 5">DP7</strain>
    </source>
</reference>
<feature type="transmembrane region" description="Helical" evidence="2">
    <location>
        <begin position="30"/>
        <end position="58"/>
    </location>
</feature>
<evidence type="ECO:0000259" key="3">
    <source>
        <dbReference type="PROSITE" id="PS51746"/>
    </source>
</evidence>
<dbReference type="RefSeq" id="WP_005809731.1">
    <property type="nucleotide sequence ID" value="NZ_JH414453.1"/>
</dbReference>
<dbReference type="AlphaFoldDB" id="G9XJC5"/>
<organism evidence="4 5">
    <name type="scientific">Desulfitobacterium hafniense DP7</name>
    <dbReference type="NCBI Taxonomy" id="537010"/>
    <lineage>
        <taxon>Bacteria</taxon>
        <taxon>Bacillati</taxon>
        <taxon>Bacillota</taxon>
        <taxon>Clostridia</taxon>
        <taxon>Eubacteriales</taxon>
        <taxon>Desulfitobacteriaceae</taxon>
        <taxon>Desulfitobacterium</taxon>
    </lineage>
</organism>
<feature type="transmembrane region" description="Helical" evidence="2">
    <location>
        <begin position="179"/>
        <end position="196"/>
    </location>
</feature>
<dbReference type="InterPro" id="IPR036457">
    <property type="entry name" value="PPM-type-like_dom_sf"/>
</dbReference>
<dbReference type="SMART" id="SM00331">
    <property type="entry name" value="PP2C_SIG"/>
    <property type="match status" value="1"/>
</dbReference>
<dbReference type="SUPFAM" id="SSF81606">
    <property type="entry name" value="PP2C-like"/>
    <property type="match status" value="1"/>
</dbReference>
<keyword evidence="2" id="KW-0472">Membrane</keyword>
<accession>G9XJC5</accession>
<feature type="transmembrane region" description="Helical" evidence="2">
    <location>
        <begin position="242"/>
        <end position="259"/>
    </location>
</feature>
<evidence type="ECO:0000313" key="4">
    <source>
        <dbReference type="EMBL" id="EHL08228.1"/>
    </source>
</evidence>
<evidence type="ECO:0000256" key="2">
    <source>
        <dbReference type="SAM" id="Phobius"/>
    </source>
</evidence>
<feature type="transmembrane region" description="Helical" evidence="2">
    <location>
        <begin position="88"/>
        <end position="105"/>
    </location>
</feature>